<dbReference type="AlphaFoldDB" id="A0A9D1WHB0"/>
<reference evidence="13" key="1">
    <citation type="journal article" date="2021" name="PeerJ">
        <title>Extensive microbial diversity within the chicken gut microbiome revealed by metagenomics and culture.</title>
        <authorList>
            <person name="Gilroy R."/>
            <person name="Ravi A."/>
            <person name="Getino M."/>
            <person name="Pursley I."/>
            <person name="Horton D.L."/>
            <person name="Alikhan N.F."/>
            <person name="Baker D."/>
            <person name="Gharbi K."/>
            <person name="Hall N."/>
            <person name="Watson M."/>
            <person name="Adriaenssens E.M."/>
            <person name="Foster-Nyarko E."/>
            <person name="Jarju S."/>
            <person name="Secka A."/>
            <person name="Antonio M."/>
            <person name="Oren A."/>
            <person name="Chaudhuri R.R."/>
            <person name="La Ragione R."/>
            <person name="Hildebrand F."/>
            <person name="Pallen M.J."/>
        </authorList>
    </citation>
    <scope>NUCLEOTIDE SEQUENCE</scope>
    <source>
        <strain evidence="13">ChiSjej1B19-8411</strain>
    </source>
</reference>
<dbReference type="InterPro" id="IPR016037">
    <property type="entry name" value="DHQ_synth_AroB"/>
</dbReference>
<feature type="domain" description="3-dehydroquinate synthase C-terminal" evidence="12">
    <location>
        <begin position="184"/>
        <end position="326"/>
    </location>
</feature>
<dbReference type="Gene3D" id="1.20.1090.10">
    <property type="entry name" value="Dehydroquinate synthase-like - alpha domain"/>
    <property type="match status" value="1"/>
</dbReference>
<evidence type="ECO:0000256" key="4">
    <source>
        <dbReference type="ARBA" id="ARBA00022741"/>
    </source>
</evidence>
<protein>
    <recommendedName>
        <fullName evidence="9 10">3-dehydroquinate synthase</fullName>
        <shortName evidence="9">DHQS</shortName>
        <ecNumber evidence="9 10">4.2.3.4</ecNumber>
    </recommendedName>
</protein>
<dbReference type="InterPro" id="IPR030960">
    <property type="entry name" value="DHQS/DOIS_N"/>
</dbReference>
<feature type="binding site" evidence="9">
    <location>
        <begin position="108"/>
        <end position="112"/>
    </location>
    <ligand>
        <name>NAD(+)</name>
        <dbReference type="ChEBI" id="CHEBI:57540"/>
    </ligand>
</feature>
<keyword evidence="9" id="KW-0028">Amino-acid biosynthesis</keyword>
<comment type="subcellular location">
    <subcellularLocation>
        <location evidence="9">Cytoplasm</location>
    </subcellularLocation>
</comment>
<keyword evidence="9" id="KW-0963">Cytoplasm</keyword>
<dbReference type="PANTHER" id="PTHR43622">
    <property type="entry name" value="3-DEHYDROQUINATE SYNTHASE"/>
    <property type="match status" value="1"/>
</dbReference>
<comment type="pathway">
    <text evidence="9">Metabolic intermediate biosynthesis; chorismate biosynthesis; chorismate from D-erythrose 4-phosphate and phosphoenolpyruvate: step 2/7.</text>
</comment>
<gene>
    <name evidence="9 13" type="primary">aroB</name>
    <name evidence="13" type="ORF">IAA45_04845</name>
</gene>
<keyword evidence="4 9" id="KW-0547">Nucleotide-binding</keyword>
<keyword evidence="5 9" id="KW-0862">Zinc</keyword>
<feature type="binding site" evidence="9">
    <location>
        <position position="250"/>
    </location>
    <ligand>
        <name>Zn(2+)</name>
        <dbReference type="ChEBI" id="CHEBI:29105"/>
    </ligand>
</feature>
<dbReference type="Gene3D" id="3.40.50.1970">
    <property type="match status" value="1"/>
</dbReference>
<proteinExistence type="inferred from homology"/>
<comment type="cofactor">
    <cofactor evidence="1 9">
        <name>NAD(+)</name>
        <dbReference type="ChEBI" id="CHEBI:57540"/>
    </cofactor>
</comment>
<feature type="domain" description="3-dehydroquinate synthase N-terminal" evidence="11">
    <location>
        <begin position="70"/>
        <end position="182"/>
    </location>
</feature>
<comment type="caution">
    <text evidence="13">The sequence shown here is derived from an EMBL/GenBank/DDBJ whole genome shotgun (WGS) entry which is preliminary data.</text>
</comment>
<sequence length="367" mass="40940">MKQQLTVCRANEFSYEIYLREDFSDLSAAVSEAGLENRKVCIVTDSHVGPYYLEQIRQALQTCVSFETVFVMEAGEASKNLDTVQALYEHLIRNHFERKDFLVALGGGVVGDLTGFAAATYLRGVPFIQVPTTLLSQVDSSIGGKTGVDFQQYKNMVGAFHQPRLVYMNLSVLHTLPDTEFACGMGEVLKSGLIWDADYYRWLLENQKDIEARELSCLSKMILRCCDIKRQVVEKDPKEQGLRGILNFGHTIGHAIEKLMDFQLLHGQCVGLGTLAAAYISMKRGMLTSDEFALICEGNRRFHLPERISGLTKEQILAVTKSDKKMEGGRVKFILLKQLGEACIDTTVSDEEICEGIGFLLDGGIKL</sequence>
<dbReference type="GO" id="GO:0009073">
    <property type="term" value="P:aromatic amino acid family biosynthetic process"/>
    <property type="evidence" value="ECO:0007669"/>
    <property type="project" value="UniProtKB-KW"/>
</dbReference>
<dbReference type="Pfam" id="PF24621">
    <property type="entry name" value="DHQS_C"/>
    <property type="match status" value="1"/>
</dbReference>
<evidence type="ECO:0000256" key="7">
    <source>
        <dbReference type="ARBA" id="ARBA00023239"/>
    </source>
</evidence>
<dbReference type="GO" id="GO:0003856">
    <property type="term" value="F:3-dehydroquinate synthase activity"/>
    <property type="evidence" value="ECO:0007669"/>
    <property type="project" value="UniProtKB-UniRule"/>
</dbReference>
<name>A0A9D1WHB0_9FIRM</name>
<evidence type="ECO:0000259" key="12">
    <source>
        <dbReference type="Pfam" id="PF24621"/>
    </source>
</evidence>
<dbReference type="CDD" id="cd08195">
    <property type="entry name" value="DHQS"/>
    <property type="match status" value="1"/>
</dbReference>
<dbReference type="EC" id="4.2.3.4" evidence="9 10"/>
<dbReference type="Proteomes" id="UP000886817">
    <property type="component" value="Unassembled WGS sequence"/>
</dbReference>
<comment type="cofactor">
    <cofactor evidence="9">
        <name>Co(2+)</name>
        <dbReference type="ChEBI" id="CHEBI:48828"/>
    </cofactor>
    <cofactor evidence="9">
        <name>Zn(2+)</name>
        <dbReference type="ChEBI" id="CHEBI:29105"/>
    </cofactor>
    <text evidence="9">Binds 1 divalent metal cation per subunit. Can use either Co(2+) or Zn(2+).</text>
</comment>
<dbReference type="HAMAP" id="MF_00110">
    <property type="entry name" value="DHQ_synthase"/>
    <property type="match status" value="1"/>
</dbReference>
<evidence type="ECO:0000256" key="8">
    <source>
        <dbReference type="ARBA" id="ARBA00023285"/>
    </source>
</evidence>
<evidence type="ECO:0000256" key="3">
    <source>
        <dbReference type="ARBA" id="ARBA00022723"/>
    </source>
</evidence>
<keyword evidence="3 9" id="KW-0479">Metal-binding</keyword>
<evidence type="ECO:0000256" key="6">
    <source>
        <dbReference type="ARBA" id="ARBA00023027"/>
    </source>
</evidence>
<evidence type="ECO:0000259" key="11">
    <source>
        <dbReference type="Pfam" id="PF01761"/>
    </source>
</evidence>
<reference evidence="13" key="2">
    <citation type="submission" date="2021-04" db="EMBL/GenBank/DDBJ databases">
        <authorList>
            <person name="Gilroy R."/>
        </authorList>
    </citation>
    <scope>NUCLEOTIDE SEQUENCE</scope>
    <source>
        <strain evidence="13">ChiSjej1B19-8411</strain>
    </source>
</reference>
<dbReference type="GO" id="GO:0005737">
    <property type="term" value="C:cytoplasm"/>
    <property type="evidence" value="ECO:0007669"/>
    <property type="project" value="UniProtKB-SubCell"/>
</dbReference>
<comment type="function">
    <text evidence="9">Catalyzes the conversion of 3-deoxy-D-arabino-heptulosonate 7-phosphate (DAHP) to dehydroquinate (DHQ).</text>
</comment>
<dbReference type="PANTHER" id="PTHR43622:SF1">
    <property type="entry name" value="3-DEHYDROQUINATE SYNTHASE"/>
    <property type="match status" value="1"/>
</dbReference>
<keyword evidence="8 9" id="KW-0170">Cobalt</keyword>
<dbReference type="Pfam" id="PF01761">
    <property type="entry name" value="DHQ_synthase"/>
    <property type="match status" value="1"/>
</dbReference>
<dbReference type="InterPro" id="IPR050071">
    <property type="entry name" value="Dehydroquinate_synthase"/>
</dbReference>
<keyword evidence="7 9" id="KW-0456">Lyase</keyword>
<keyword evidence="9" id="KW-0057">Aromatic amino acid biosynthesis</keyword>
<organism evidence="13 14">
    <name type="scientific">Candidatus Blautia gallistercoris</name>
    <dbReference type="NCBI Taxonomy" id="2838490"/>
    <lineage>
        <taxon>Bacteria</taxon>
        <taxon>Bacillati</taxon>
        <taxon>Bacillota</taxon>
        <taxon>Clostridia</taxon>
        <taxon>Lachnospirales</taxon>
        <taxon>Lachnospiraceae</taxon>
        <taxon>Blautia</taxon>
    </lineage>
</organism>
<dbReference type="SUPFAM" id="SSF56796">
    <property type="entry name" value="Dehydroquinate synthase-like"/>
    <property type="match status" value="1"/>
</dbReference>
<feature type="binding site" evidence="9">
    <location>
        <position position="187"/>
    </location>
    <ligand>
        <name>Zn(2+)</name>
        <dbReference type="ChEBI" id="CHEBI:29105"/>
    </ligand>
</feature>
<dbReference type="PIRSF" id="PIRSF001455">
    <property type="entry name" value="DHQ_synth"/>
    <property type="match status" value="1"/>
</dbReference>
<comment type="catalytic activity">
    <reaction evidence="9">
        <text>7-phospho-2-dehydro-3-deoxy-D-arabino-heptonate = 3-dehydroquinate + phosphate</text>
        <dbReference type="Rhea" id="RHEA:21968"/>
        <dbReference type="ChEBI" id="CHEBI:32364"/>
        <dbReference type="ChEBI" id="CHEBI:43474"/>
        <dbReference type="ChEBI" id="CHEBI:58394"/>
        <dbReference type="EC" id="4.2.3.4"/>
    </reaction>
</comment>
<feature type="binding site" evidence="9">
    <location>
        <position position="154"/>
    </location>
    <ligand>
        <name>NAD(+)</name>
        <dbReference type="ChEBI" id="CHEBI:57540"/>
    </ligand>
</feature>
<feature type="binding site" evidence="9">
    <location>
        <position position="145"/>
    </location>
    <ligand>
        <name>NAD(+)</name>
        <dbReference type="ChEBI" id="CHEBI:57540"/>
    </ligand>
</feature>
<dbReference type="EMBL" id="DXEX01000110">
    <property type="protein sequence ID" value="HIX59028.1"/>
    <property type="molecule type" value="Genomic_DNA"/>
</dbReference>
<evidence type="ECO:0000256" key="10">
    <source>
        <dbReference type="NCBIfam" id="TIGR01357"/>
    </source>
</evidence>
<dbReference type="GO" id="GO:0000166">
    <property type="term" value="F:nucleotide binding"/>
    <property type="evidence" value="ECO:0007669"/>
    <property type="project" value="UniProtKB-KW"/>
</dbReference>
<evidence type="ECO:0000256" key="9">
    <source>
        <dbReference type="HAMAP-Rule" id="MF_00110"/>
    </source>
</evidence>
<comment type="similarity">
    <text evidence="9">Belongs to the sugar phosphate cyclases superfamily. Dehydroquinate synthase family.</text>
</comment>
<dbReference type="NCBIfam" id="TIGR01357">
    <property type="entry name" value="aroB"/>
    <property type="match status" value="1"/>
</dbReference>
<dbReference type="InterPro" id="IPR030963">
    <property type="entry name" value="DHQ_synth_fam"/>
</dbReference>
<dbReference type="FunFam" id="3.40.50.1970:FF:000007">
    <property type="entry name" value="Pentafunctional AROM polypeptide"/>
    <property type="match status" value="1"/>
</dbReference>
<dbReference type="GO" id="GO:0008652">
    <property type="term" value="P:amino acid biosynthetic process"/>
    <property type="evidence" value="ECO:0007669"/>
    <property type="project" value="UniProtKB-KW"/>
</dbReference>
<dbReference type="GO" id="GO:0009423">
    <property type="term" value="P:chorismate biosynthetic process"/>
    <property type="evidence" value="ECO:0007669"/>
    <property type="project" value="UniProtKB-UniRule"/>
</dbReference>
<dbReference type="GO" id="GO:0046872">
    <property type="term" value="F:metal ion binding"/>
    <property type="evidence" value="ECO:0007669"/>
    <property type="project" value="UniProtKB-KW"/>
</dbReference>
<feature type="binding site" evidence="9">
    <location>
        <begin position="132"/>
        <end position="133"/>
    </location>
    <ligand>
        <name>NAD(+)</name>
        <dbReference type="ChEBI" id="CHEBI:57540"/>
    </ligand>
</feature>
<keyword evidence="6 9" id="KW-0520">NAD</keyword>
<evidence type="ECO:0000256" key="2">
    <source>
        <dbReference type="ARBA" id="ARBA00001947"/>
    </source>
</evidence>
<accession>A0A9D1WHB0</accession>
<evidence type="ECO:0000313" key="13">
    <source>
        <dbReference type="EMBL" id="HIX59028.1"/>
    </source>
</evidence>
<evidence type="ECO:0000313" key="14">
    <source>
        <dbReference type="Proteomes" id="UP000886817"/>
    </source>
</evidence>
<feature type="binding site" evidence="9">
    <location>
        <position position="266"/>
    </location>
    <ligand>
        <name>Zn(2+)</name>
        <dbReference type="ChEBI" id="CHEBI:29105"/>
    </ligand>
</feature>
<dbReference type="InterPro" id="IPR056179">
    <property type="entry name" value="DHQS_C"/>
</dbReference>
<comment type="cofactor">
    <cofactor evidence="2">
        <name>Zn(2+)</name>
        <dbReference type="ChEBI" id="CHEBI:29105"/>
    </cofactor>
</comment>
<comment type="caution">
    <text evidence="9">Lacks conserved residue(s) required for the propagation of feature annotation.</text>
</comment>
<evidence type="ECO:0000256" key="1">
    <source>
        <dbReference type="ARBA" id="ARBA00001911"/>
    </source>
</evidence>
<evidence type="ECO:0000256" key="5">
    <source>
        <dbReference type="ARBA" id="ARBA00022833"/>
    </source>
</evidence>